<reference evidence="2 4" key="1">
    <citation type="journal article" date="2018" name="Front. Microbiol.">
        <title>Genome-Based Analysis Reveals the Taxonomy and Diversity of the Family Idiomarinaceae.</title>
        <authorList>
            <person name="Liu Y."/>
            <person name="Lai Q."/>
            <person name="Shao Z."/>
        </authorList>
    </citation>
    <scope>NUCLEOTIDE SEQUENCE [LARGE SCALE GENOMIC DNA]</scope>
    <source>
        <strain evidence="2 4">CF12-14</strain>
    </source>
</reference>
<dbReference type="EMBL" id="QLMD01000011">
    <property type="protein sequence ID" value="RAJ95259.1"/>
    <property type="molecule type" value="Genomic_DNA"/>
</dbReference>
<keyword evidence="4" id="KW-1185">Reference proteome</keyword>
<name>A0A327WZA7_9GAMM</name>
<protein>
    <submittedName>
        <fullName evidence="2">DUF1249 domain-containing protein</fullName>
    </submittedName>
</protein>
<evidence type="ECO:0000313" key="3">
    <source>
        <dbReference type="Proteomes" id="UP000249203"/>
    </source>
</evidence>
<proteinExistence type="predicted"/>
<dbReference type="PANTHER" id="PTHR38774:SF1">
    <property type="entry name" value="CYTOPLASMIC PROTEIN"/>
    <property type="match status" value="1"/>
</dbReference>
<dbReference type="Pfam" id="PF06853">
    <property type="entry name" value="DUF1249"/>
    <property type="match status" value="1"/>
</dbReference>
<dbReference type="InterPro" id="IPR009659">
    <property type="entry name" value="DUF1249"/>
</dbReference>
<dbReference type="Proteomes" id="UP000249203">
    <property type="component" value="Unassembled WGS sequence"/>
</dbReference>
<sequence>MQFQQRRKKYVPDLREMQSLAERNYAAAIGLLPAQYEVGQTRQVSIHDSLTFELKVLTDAPYTTDIQVEQQQSRALLQTRFVMRLYHDMQLAEIISSQGLERFAASYEQPNPHMHQRDERRQINHFLADWLKLCFQRGRWHDVSIATHHSGLQFQVKR</sequence>
<dbReference type="PANTHER" id="PTHR38774">
    <property type="entry name" value="CYTOPLASMIC PROTEIN-RELATED"/>
    <property type="match status" value="1"/>
</dbReference>
<dbReference type="Proteomes" id="UP000287865">
    <property type="component" value="Unassembled WGS sequence"/>
</dbReference>
<dbReference type="RefSeq" id="WP_111569977.1">
    <property type="nucleotide sequence ID" value="NZ_PIPK01000012.1"/>
</dbReference>
<evidence type="ECO:0000313" key="2">
    <source>
        <dbReference type="EMBL" id="RUO21044.1"/>
    </source>
</evidence>
<comment type="caution">
    <text evidence="1">The sequence shown here is derived from an EMBL/GenBank/DDBJ whole genome shotgun (WGS) entry which is preliminary data.</text>
</comment>
<dbReference type="AlphaFoldDB" id="A0A327WZA7"/>
<accession>A0A327WZA7</accession>
<dbReference type="OrthoDB" id="9793663at2"/>
<dbReference type="EMBL" id="PIPK01000012">
    <property type="protein sequence ID" value="RUO21044.1"/>
    <property type="molecule type" value="Genomic_DNA"/>
</dbReference>
<evidence type="ECO:0000313" key="1">
    <source>
        <dbReference type="EMBL" id="RAJ95259.1"/>
    </source>
</evidence>
<organism evidence="1 3">
    <name type="scientific">Aliidiomarina maris</name>
    <dbReference type="NCBI Taxonomy" id="531312"/>
    <lineage>
        <taxon>Bacteria</taxon>
        <taxon>Pseudomonadati</taxon>
        <taxon>Pseudomonadota</taxon>
        <taxon>Gammaproteobacteria</taxon>
        <taxon>Alteromonadales</taxon>
        <taxon>Idiomarinaceae</taxon>
        <taxon>Aliidiomarina</taxon>
    </lineage>
</organism>
<evidence type="ECO:0000313" key="4">
    <source>
        <dbReference type="Proteomes" id="UP000287865"/>
    </source>
</evidence>
<reference evidence="1 3" key="2">
    <citation type="submission" date="2018-06" db="EMBL/GenBank/DDBJ databases">
        <title>Genomic Encyclopedia of Type Strains, Phase III (KMG-III): the genomes of soil and plant-associated and newly described type strains.</title>
        <authorList>
            <person name="Whitman W."/>
        </authorList>
    </citation>
    <scope>NUCLEOTIDE SEQUENCE [LARGE SCALE GENOMIC DNA]</scope>
    <source>
        <strain evidence="1 3">CGMCC 1.15366</strain>
    </source>
</reference>
<gene>
    <name evidence="1" type="ORF">B0I24_11144</name>
    <name evidence="2" type="ORF">CWE07_11785</name>
</gene>